<accession>A0A382SPI9</accession>
<dbReference type="SUPFAM" id="SSF144010">
    <property type="entry name" value="CofE-like"/>
    <property type="match status" value="1"/>
</dbReference>
<organism evidence="2">
    <name type="scientific">marine metagenome</name>
    <dbReference type="NCBI Taxonomy" id="408172"/>
    <lineage>
        <taxon>unclassified sequences</taxon>
        <taxon>metagenomes</taxon>
        <taxon>ecological metagenomes</taxon>
    </lineage>
</organism>
<dbReference type="PANTHER" id="PTHR47917:SF1">
    <property type="entry name" value="COENZYME F420:L-GLUTAMATE LIGASE"/>
    <property type="match status" value="1"/>
</dbReference>
<proteinExistence type="predicted"/>
<evidence type="ECO:0000313" key="2">
    <source>
        <dbReference type="EMBL" id="SVD11854.1"/>
    </source>
</evidence>
<dbReference type="InterPro" id="IPR002847">
    <property type="entry name" value="F420-0_gamma-glut_ligase-dom"/>
</dbReference>
<reference evidence="2" key="1">
    <citation type="submission" date="2018-05" db="EMBL/GenBank/DDBJ databases">
        <authorList>
            <person name="Lanie J.A."/>
            <person name="Ng W.-L."/>
            <person name="Kazmierczak K.M."/>
            <person name="Andrzejewski T.M."/>
            <person name="Davidsen T.M."/>
            <person name="Wayne K.J."/>
            <person name="Tettelin H."/>
            <person name="Glass J.I."/>
            <person name="Rusch D."/>
            <person name="Podicherti R."/>
            <person name="Tsui H.-C.T."/>
            <person name="Winkler M.E."/>
        </authorList>
    </citation>
    <scope>NUCLEOTIDE SEQUENCE</scope>
</reference>
<dbReference type="GO" id="GO:0052618">
    <property type="term" value="F:coenzyme F420-0:L-glutamate ligase activity"/>
    <property type="evidence" value="ECO:0007669"/>
    <property type="project" value="TreeGrafter"/>
</dbReference>
<feature type="non-terminal residue" evidence="2">
    <location>
        <position position="175"/>
    </location>
</feature>
<sequence>MEIVALPGMPMVKPGDDLAVLIADGVARAGEKLRDGDVLVVAQKIVSKANNRIVDLRDVVPSVEARALAEEVDKDPRQVQLVLDESTEVVGKVPGVLIVAHRIGIVMANAGIDASNVEQSGGSENVLLLPEDPDDECRKLRQTLLERLGVSVPIIINDSVGRAWRQGTMGLAIGS</sequence>
<gene>
    <name evidence="2" type="ORF">METZ01_LOCUS364708</name>
</gene>
<name>A0A382SPI9_9ZZZZ</name>
<dbReference type="Gene3D" id="3.30.1330.100">
    <property type="entry name" value="CofE-like"/>
    <property type="match status" value="2"/>
</dbReference>
<dbReference type="Pfam" id="PF01996">
    <property type="entry name" value="F420_ligase"/>
    <property type="match status" value="1"/>
</dbReference>
<evidence type="ECO:0000259" key="1">
    <source>
        <dbReference type="Pfam" id="PF01996"/>
    </source>
</evidence>
<dbReference type="PANTHER" id="PTHR47917">
    <property type="match status" value="1"/>
</dbReference>
<protein>
    <recommendedName>
        <fullName evidence="1">Coenzyme F420:L-glutamate ligase-like domain-containing protein</fullName>
    </recommendedName>
</protein>
<dbReference type="EMBL" id="UINC01130655">
    <property type="protein sequence ID" value="SVD11854.1"/>
    <property type="molecule type" value="Genomic_DNA"/>
</dbReference>
<dbReference type="AlphaFoldDB" id="A0A382SPI9"/>
<feature type="domain" description="Coenzyme F420:L-glutamate ligase-like" evidence="1">
    <location>
        <begin position="9"/>
        <end position="174"/>
    </location>
</feature>